<gene>
    <name evidence="1" type="ORF">DPV98_10400</name>
</gene>
<organism evidence="1 2">
    <name type="scientific">Haemophilus parahaemolyticus</name>
    <dbReference type="NCBI Taxonomy" id="735"/>
    <lineage>
        <taxon>Bacteria</taxon>
        <taxon>Pseudomonadati</taxon>
        <taxon>Pseudomonadota</taxon>
        <taxon>Gammaproteobacteria</taxon>
        <taxon>Pasteurellales</taxon>
        <taxon>Pasteurellaceae</taxon>
        <taxon>Haemophilus</taxon>
    </lineage>
</organism>
<dbReference type="EMBL" id="QEQD01000014">
    <property type="protein sequence ID" value="RDE99871.1"/>
    <property type="molecule type" value="Genomic_DNA"/>
</dbReference>
<dbReference type="Proteomes" id="UP000253999">
    <property type="component" value="Unassembled WGS sequence"/>
</dbReference>
<reference evidence="1 2" key="1">
    <citation type="submission" date="2018-05" db="EMBL/GenBank/DDBJ databases">
        <title>Draft Genome Sequences for a Diverse set of 7 Haemophilus Species.</title>
        <authorList>
            <person name="Nichols M."/>
            <person name="Topaz N."/>
            <person name="Wang X."/>
            <person name="Wang X."/>
            <person name="Boxrud D."/>
        </authorList>
    </citation>
    <scope>NUCLEOTIDE SEQUENCE [LARGE SCALE GENOMIC DNA]</scope>
    <source>
        <strain evidence="1 2">C2010039593</strain>
    </source>
</reference>
<accession>A0A369Z4G6</accession>
<name>A0A369Z4G6_HAEPH</name>
<proteinExistence type="predicted"/>
<sequence>MNNNNEPYRCPACGAVLKDWREFSEKSEIDKIKPFECTGFRCGMRWNEEELKQVAENGQNNNMLIDIRNERTKTHGNFNDGAEVFETLTAPITQALNDGQISKTQYYGLTMAMSKVTRILVGDPDEADHWIDGANYLLLGGNINEQG</sequence>
<evidence type="ECO:0000313" key="1">
    <source>
        <dbReference type="EMBL" id="RDE99871.1"/>
    </source>
</evidence>
<protein>
    <submittedName>
        <fullName evidence="1">Uncharacterized protein</fullName>
    </submittedName>
</protein>
<evidence type="ECO:0000313" key="2">
    <source>
        <dbReference type="Proteomes" id="UP000253999"/>
    </source>
</evidence>
<dbReference type="RefSeq" id="WP_111313673.1">
    <property type="nucleotide sequence ID" value="NZ_QEQD01000014.1"/>
</dbReference>
<dbReference type="AlphaFoldDB" id="A0A369Z4G6"/>
<comment type="caution">
    <text evidence="1">The sequence shown here is derived from an EMBL/GenBank/DDBJ whole genome shotgun (WGS) entry which is preliminary data.</text>
</comment>